<dbReference type="PRINTS" id="PR00134">
    <property type="entry name" value="GLHYDRLASE10"/>
</dbReference>
<evidence type="ECO:0000256" key="2">
    <source>
        <dbReference type="ARBA" id="ARBA00004613"/>
    </source>
</evidence>
<sequence length="811" mass="87054">MAVNPPAGAARGRPLRLRLLLSGAVAAVTAAGVAMVMPSANAAESTLGAAAAQSGRYFGTAIAASRLSNSQYSTIAAREFNMITAENEMKPDALQPSRGQFNFSSGDQIYNWATQRGLQVRGHTLAWHAQQPGWMQSLSGSALRQAMIDHINGVMAHYQGKIRAWDVVNEAFNEDGSRRSSNLQGTGNDWIEVAFRTARAADPAVKLCYNDYNIENWSYGKTQGVYNMIRDFKSRGVPIDCVGLQTHFTGGSSLPSNFQTTLSNFAALGVDVALTEVDVTNSSTTQYAGLTQACLNVPRCIGITVWGVRDSDSWRANENPLLFDGNGNKKAAYTSVLNALNAATPTPTPTGPTPTPTGSTPSPPGGANEIRGTQSGRCIDVPNASQSNGTRVALYDCNRQSQQQWTYTSDKQLRVYGSMCLDAAGSGNASAVQIYSCHGQANQQWNVNSNGTITGVQSGRCLDVWGTGNGQQVQLYDCHGQANQQFRLVSLGGGTTSPTPTVSPTPTPGETCALPSSYRWSSTGALAEPKNGWTSLKDFTNVVYNGKHLVYASNVNNGSYGSMNFGLFDDWSQMASAGQNPMNQGTVAPTLLYFAPKNIWVLAYQWGPTSFSYKTSTDPSNANGWSSAQTLFTGTIADAPYGVIDQTLIGDGQNMYLFFAGDNGKIYRASMPIGNFPGSFGANYTTIMTDTRDNLFEGVEVYKIAGQNQYLMLVEAIGSQGRYFRSFTATSLNGTWTPNAATESNPFAGKANSGATWTNDISHGDLVRTNPDQTKTVDPCNLQLLYQGKNPNAGGDYNNLPWRPGLLTRQR</sequence>
<dbReference type="CDD" id="cd23418">
    <property type="entry name" value="beta-trefoil_Ricin_XLN-like"/>
    <property type="match status" value="1"/>
</dbReference>
<dbReference type="SMART" id="SM00633">
    <property type="entry name" value="Glyco_10"/>
    <property type="match status" value="1"/>
</dbReference>
<keyword evidence="14" id="KW-1185">Reference proteome</keyword>
<dbReference type="SUPFAM" id="SSF50370">
    <property type="entry name" value="Ricin B-like lectins"/>
    <property type="match status" value="1"/>
</dbReference>
<dbReference type="InterPro" id="IPR000772">
    <property type="entry name" value="Ricin_B_lectin"/>
</dbReference>
<evidence type="ECO:0000256" key="7">
    <source>
        <dbReference type="ARBA" id="ARBA00023277"/>
    </source>
</evidence>
<evidence type="ECO:0000256" key="4">
    <source>
        <dbReference type="ARBA" id="ARBA00022651"/>
    </source>
</evidence>
<evidence type="ECO:0000256" key="6">
    <source>
        <dbReference type="ARBA" id="ARBA00022801"/>
    </source>
</evidence>
<dbReference type="InterPro" id="IPR005193">
    <property type="entry name" value="GH62_arabinosidase"/>
</dbReference>
<dbReference type="Pfam" id="PF03664">
    <property type="entry name" value="Glyco_hydro_62"/>
    <property type="match status" value="1"/>
</dbReference>
<keyword evidence="8 10" id="KW-0326">Glycosidase</keyword>
<gene>
    <name evidence="13" type="ORF">C8E87_5760</name>
</gene>
<dbReference type="CDD" id="cd08987">
    <property type="entry name" value="GH62"/>
    <property type="match status" value="1"/>
</dbReference>
<dbReference type="EMBL" id="SNWR01000001">
    <property type="protein sequence ID" value="TDO41998.1"/>
    <property type="molecule type" value="Genomic_DNA"/>
</dbReference>
<comment type="subcellular location">
    <subcellularLocation>
        <location evidence="2">Secreted</location>
    </subcellularLocation>
</comment>
<comment type="catalytic activity">
    <reaction evidence="10">
        <text>Endohydrolysis of (1-&gt;4)-beta-D-xylosidic linkages in xylans.</text>
        <dbReference type="EC" id="3.2.1.8"/>
    </reaction>
</comment>
<dbReference type="InterPro" id="IPR035992">
    <property type="entry name" value="Ricin_B-like_lectins"/>
</dbReference>
<dbReference type="Pfam" id="PF00331">
    <property type="entry name" value="Glyco_hydro_10"/>
    <property type="match status" value="1"/>
</dbReference>
<dbReference type="GO" id="GO:0046373">
    <property type="term" value="P:L-arabinose metabolic process"/>
    <property type="evidence" value="ECO:0007669"/>
    <property type="project" value="InterPro"/>
</dbReference>
<dbReference type="Gene3D" id="2.115.10.20">
    <property type="entry name" value="Glycosyl hydrolase domain, family 43"/>
    <property type="match status" value="1"/>
</dbReference>
<dbReference type="OrthoDB" id="4241492at2"/>
<evidence type="ECO:0000256" key="5">
    <source>
        <dbReference type="ARBA" id="ARBA00022729"/>
    </source>
</evidence>
<dbReference type="PROSITE" id="PS51760">
    <property type="entry name" value="GH10_2"/>
    <property type="match status" value="1"/>
</dbReference>
<evidence type="ECO:0000259" key="12">
    <source>
        <dbReference type="PROSITE" id="PS51760"/>
    </source>
</evidence>
<dbReference type="GO" id="GO:0031176">
    <property type="term" value="F:endo-1,4-beta-xylanase activity"/>
    <property type="evidence" value="ECO:0007669"/>
    <property type="project" value="UniProtKB-EC"/>
</dbReference>
<organism evidence="13 14">
    <name type="scientific">Paractinoplanes brasiliensis</name>
    <dbReference type="NCBI Taxonomy" id="52695"/>
    <lineage>
        <taxon>Bacteria</taxon>
        <taxon>Bacillati</taxon>
        <taxon>Actinomycetota</taxon>
        <taxon>Actinomycetes</taxon>
        <taxon>Micromonosporales</taxon>
        <taxon>Micromonosporaceae</taxon>
        <taxon>Paractinoplanes</taxon>
    </lineage>
</organism>
<comment type="similarity">
    <text evidence="10">Belongs to the glycosyl hydrolase 10 (cellulase F) family.</text>
</comment>
<dbReference type="PROSITE" id="PS50231">
    <property type="entry name" value="RICIN_B_LECTIN"/>
    <property type="match status" value="1"/>
</dbReference>
<comment type="caution">
    <text evidence="13">The sequence shown here is derived from an EMBL/GenBank/DDBJ whole genome shotgun (WGS) entry which is preliminary data.</text>
</comment>
<dbReference type="GO" id="GO:0046556">
    <property type="term" value="F:alpha-L-arabinofuranosidase activity"/>
    <property type="evidence" value="ECO:0007669"/>
    <property type="project" value="UniProtKB-EC"/>
</dbReference>
<keyword evidence="7 10" id="KW-0119">Carbohydrate metabolism</keyword>
<dbReference type="RefSeq" id="WP_133875949.1">
    <property type="nucleotide sequence ID" value="NZ_SNWR01000001.1"/>
</dbReference>
<proteinExistence type="inferred from homology"/>
<dbReference type="InterPro" id="IPR017853">
    <property type="entry name" value="GH"/>
</dbReference>
<dbReference type="AlphaFoldDB" id="A0A4V3C8K7"/>
<dbReference type="PANTHER" id="PTHR40631:SF1">
    <property type="entry name" value="ALPHA-L-ARABINOFURANOSIDASE AXHA-2-RELATED"/>
    <property type="match status" value="1"/>
</dbReference>
<comment type="catalytic activity">
    <reaction evidence="1">
        <text>Hydrolysis of terminal non-reducing alpha-L-arabinofuranoside residues in alpha-L-arabinosides.</text>
        <dbReference type="EC" id="3.2.1.55"/>
    </reaction>
</comment>
<dbReference type="GO" id="GO:0045493">
    <property type="term" value="P:xylan catabolic process"/>
    <property type="evidence" value="ECO:0007669"/>
    <property type="project" value="UniProtKB-KW"/>
</dbReference>
<feature type="region of interest" description="Disordered" evidence="11">
    <location>
        <begin position="341"/>
        <end position="373"/>
    </location>
</feature>
<name>A0A4V3C8K7_9ACTN</name>
<dbReference type="SMART" id="SM00458">
    <property type="entry name" value="RICIN"/>
    <property type="match status" value="1"/>
</dbReference>
<evidence type="ECO:0000256" key="9">
    <source>
        <dbReference type="ARBA" id="ARBA00023326"/>
    </source>
</evidence>
<dbReference type="SUPFAM" id="SSF51445">
    <property type="entry name" value="(Trans)glycosidases"/>
    <property type="match status" value="1"/>
</dbReference>
<evidence type="ECO:0000313" key="13">
    <source>
        <dbReference type="EMBL" id="TDO41998.1"/>
    </source>
</evidence>
<accession>A0A4V3C8K7</accession>
<evidence type="ECO:0000256" key="10">
    <source>
        <dbReference type="RuleBase" id="RU361174"/>
    </source>
</evidence>
<evidence type="ECO:0000256" key="3">
    <source>
        <dbReference type="ARBA" id="ARBA00022525"/>
    </source>
</evidence>
<evidence type="ECO:0000256" key="1">
    <source>
        <dbReference type="ARBA" id="ARBA00001462"/>
    </source>
</evidence>
<evidence type="ECO:0000256" key="8">
    <source>
        <dbReference type="ARBA" id="ARBA00023295"/>
    </source>
</evidence>
<dbReference type="GO" id="GO:0005576">
    <property type="term" value="C:extracellular region"/>
    <property type="evidence" value="ECO:0007669"/>
    <property type="project" value="UniProtKB-SubCell"/>
</dbReference>
<feature type="compositionally biased region" description="Pro residues" evidence="11">
    <location>
        <begin position="346"/>
        <end position="355"/>
    </location>
</feature>
<dbReference type="Proteomes" id="UP000294901">
    <property type="component" value="Unassembled WGS sequence"/>
</dbReference>
<dbReference type="Gene3D" id="2.80.10.50">
    <property type="match status" value="1"/>
</dbReference>
<dbReference type="Pfam" id="PF00652">
    <property type="entry name" value="Ricin_B_lectin"/>
    <property type="match status" value="1"/>
</dbReference>
<dbReference type="InterPro" id="IPR001000">
    <property type="entry name" value="GH10_dom"/>
</dbReference>
<dbReference type="EC" id="3.2.1.8" evidence="10"/>
<evidence type="ECO:0000256" key="11">
    <source>
        <dbReference type="SAM" id="MobiDB-lite"/>
    </source>
</evidence>
<keyword evidence="4 13" id="KW-0858">Xylan degradation</keyword>
<dbReference type="InterPro" id="IPR023296">
    <property type="entry name" value="Glyco_hydro_beta-prop_sf"/>
</dbReference>
<keyword evidence="5" id="KW-0732">Signal</keyword>
<feature type="domain" description="GH10" evidence="12">
    <location>
        <begin position="41"/>
        <end position="339"/>
    </location>
</feature>
<evidence type="ECO:0000313" key="14">
    <source>
        <dbReference type="Proteomes" id="UP000294901"/>
    </source>
</evidence>
<dbReference type="PANTHER" id="PTHR40631">
    <property type="entry name" value="ALPHA-L-ARABINOFURANOSIDASE AXHA-2-RELATED"/>
    <property type="match status" value="1"/>
</dbReference>
<keyword evidence="9 10" id="KW-0624">Polysaccharide degradation</keyword>
<reference evidence="13 14" key="1">
    <citation type="submission" date="2019-03" db="EMBL/GenBank/DDBJ databases">
        <title>Sequencing the genomes of 1000 actinobacteria strains.</title>
        <authorList>
            <person name="Klenk H.-P."/>
        </authorList>
    </citation>
    <scope>NUCLEOTIDE SEQUENCE [LARGE SCALE GENOMIC DNA]</scope>
    <source>
        <strain evidence="13 14">DSM 43805</strain>
    </source>
</reference>
<dbReference type="SUPFAM" id="SSF75005">
    <property type="entry name" value="Arabinanase/levansucrase/invertase"/>
    <property type="match status" value="1"/>
</dbReference>
<keyword evidence="6 10" id="KW-0378">Hydrolase</keyword>
<dbReference type="Gene3D" id="3.20.20.80">
    <property type="entry name" value="Glycosidases"/>
    <property type="match status" value="1"/>
</dbReference>
<protein>
    <recommendedName>
        <fullName evidence="10">Beta-xylanase</fullName>
        <ecNumber evidence="10">3.2.1.8</ecNumber>
    </recommendedName>
</protein>
<keyword evidence="3" id="KW-0964">Secreted</keyword>